<protein>
    <recommendedName>
        <fullName evidence="11">Peptidase M14 domain-containing protein</fullName>
    </recommendedName>
</protein>
<keyword evidence="3" id="KW-0121">Carboxypeptidase</keyword>
<dbReference type="EMBL" id="CAJNOQ010006544">
    <property type="protein sequence ID" value="CAF1138822.1"/>
    <property type="molecule type" value="Genomic_DNA"/>
</dbReference>
<organism evidence="13 16">
    <name type="scientific">Didymodactylos carnosus</name>
    <dbReference type="NCBI Taxonomy" id="1234261"/>
    <lineage>
        <taxon>Eukaryota</taxon>
        <taxon>Metazoa</taxon>
        <taxon>Spiralia</taxon>
        <taxon>Gnathifera</taxon>
        <taxon>Rotifera</taxon>
        <taxon>Eurotatoria</taxon>
        <taxon>Bdelloidea</taxon>
        <taxon>Philodinida</taxon>
        <taxon>Philodinidae</taxon>
        <taxon>Didymodactylos</taxon>
    </lineage>
</organism>
<keyword evidence="16" id="KW-1185">Reference proteome</keyword>
<dbReference type="AlphaFoldDB" id="A0A814RXV0"/>
<dbReference type="Proteomes" id="UP000663829">
    <property type="component" value="Unassembled WGS sequence"/>
</dbReference>
<dbReference type="Gene3D" id="3.40.630.10">
    <property type="entry name" value="Zn peptidases"/>
    <property type="match status" value="1"/>
</dbReference>
<dbReference type="Proteomes" id="UP000677228">
    <property type="component" value="Unassembled WGS sequence"/>
</dbReference>
<evidence type="ECO:0000313" key="15">
    <source>
        <dbReference type="EMBL" id="CAF3902552.1"/>
    </source>
</evidence>
<evidence type="ECO:0000256" key="1">
    <source>
        <dbReference type="ARBA" id="ARBA00001947"/>
    </source>
</evidence>
<feature type="signal peptide" evidence="10">
    <location>
        <begin position="1"/>
        <end position="16"/>
    </location>
</feature>
<comment type="cofactor">
    <cofactor evidence="1">
        <name>Zn(2+)</name>
        <dbReference type="ChEBI" id="CHEBI:29105"/>
    </cofactor>
</comment>
<dbReference type="InterPro" id="IPR050753">
    <property type="entry name" value="Peptidase_M14_domain"/>
</dbReference>
<dbReference type="EMBL" id="CAJOBC010006544">
    <property type="protein sequence ID" value="CAF3902552.1"/>
    <property type="molecule type" value="Genomic_DNA"/>
</dbReference>
<evidence type="ECO:0000256" key="3">
    <source>
        <dbReference type="ARBA" id="ARBA00022645"/>
    </source>
</evidence>
<evidence type="ECO:0000256" key="4">
    <source>
        <dbReference type="ARBA" id="ARBA00022670"/>
    </source>
</evidence>
<dbReference type="EMBL" id="CAJNOK010004590">
    <property type="protein sequence ID" value="CAF0942709.1"/>
    <property type="molecule type" value="Genomic_DNA"/>
</dbReference>
<dbReference type="EMBL" id="CAJOBA010004595">
    <property type="protein sequence ID" value="CAF3717607.1"/>
    <property type="molecule type" value="Genomic_DNA"/>
</dbReference>
<dbReference type="InterPro" id="IPR057246">
    <property type="entry name" value="CARBOXYPEPT_ZN_1"/>
</dbReference>
<dbReference type="PROSITE" id="PS52035">
    <property type="entry name" value="PEPTIDASE_M14"/>
    <property type="match status" value="1"/>
</dbReference>
<dbReference type="FunFam" id="3.40.630.10:FF:000020">
    <property type="entry name" value="Carboxypeptidase D"/>
    <property type="match status" value="1"/>
</dbReference>
<dbReference type="GO" id="GO:0008270">
    <property type="term" value="F:zinc ion binding"/>
    <property type="evidence" value="ECO:0007669"/>
    <property type="project" value="InterPro"/>
</dbReference>
<dbReference type="Proteomes" id="UP000681722">
    <property type="component" value="Unassembled WGS sequence"/>
</dbReference>
<dbReference type="Proteomes" id="UP000682733">
    <property type="component" value="Unassembled WGS sequence"/>
</dbReference>
<proteinExistence type="inferred from homology"/>
<comment type="similarity">
    <text evidence="2 9">Belongs to the peptidase M14 family.</text>
</comment>
<feature type="chain" id="PRO_5044131988" description="Peptidase M14 domain-containing protein" evidence="10">
    <location>
        <begin position="17"/>
        <end position="450"/>
    </location>
</feature>
<dbReference type="PRINTS" id="PR00765">
    <property type="entry name" value="CRBOXYPTASEA"/>
</dbReference>
<dbReference type="SUPFAM" id="SSF53187">
    <property type="entry name" value="Zn-dependent exopeptidases"/>
    <property type="match status" value="1"/>
</dbReference>
<keyword evidence="8" id="KW-0325">Glycoprotein</keyword>
<evidence type="ECO:0000313" key="12">
    <source>
        <dbReference type="EMBL" id="CAF0942709.1"/>
    </source>
</evidence>
<dbReference type="SMART" id="SM00631">
    <property type="entry name" value="Zn_pept"/>
    <property type="match status" value="1"/>
</dbReference>
<evidence type="ECO:0000256" key="7">
    <source>
        <dbReference type="ARBA" id="ARBA00022833"/>
    </source>
</evidence>
<dbReference type="GO" id="GO:0016485">
    <property type="term" value="P:protein processing"/>
    <property type="evidence" value="ECO:0007669"/>
    <property type="project" value="TreeGrafter"/>
</dbReference>
<accession>A0A814RXV0</accession>
<gene>
    <name evidence="13" type="ORF">GPM918_LOCUS20576</name>
    <name evidence="12" type="ORF">OVA965_LOCUS11722</name>
    <name evidence="15" type="ORF">SRO942_LOCUS20573</name>
    <name evidence="14" type="ORF">TMI583_LOCUS11726</name>
</gene>
<dbReference type="InterPro" id="IPR000834">
    <property type="entry name" value="Peptidase_M14"/>
</dbReference>
<evidence type="ECO:0000313" key="13">
    <source>
        <dbReference type="EMBL" id="CAF1138822.1"/>
    </source>
</evidence>
<sequence length="450" mass="52068">MYTISLLFIHFYFISCETLLTIHNDNHHNTDEMFSILQNVHKKCPEITYLYDLPLKSVQNRPLRVIVFSSNPTKHDLLEPEFKYVGNMHGNEVVGREILLNLAEYLCNEYKFNNNQNIRKLIDTTRIHLMPSMNPDGWEMATTYAWNGTGGQQRYQDIKTMLREEGASDWLTGRTNANNVDLNRNFPNLDEFIYRYNHYAHHRNNHLDMETFQTLTKGTDCGNNAYQSETITVAFWIMQLPFVLSANLHNGDLVANYPYDDSELHVQTYSPSPDDPLFQQLAESYSFSHKTMSTSAKPCADELFKDGITNGAAWYPVCGGMQDFNYLASNCFEITLELGCRKFPPGKLLAALWEDNKNALINFMWQTHLGIKGLITDEQNQPIFNATIKVFALENDKWHYIDHDVTSGMCRNIDISATDRDVMNPNLRSKFGFEQFDVEVFDFKLMLTQI</sequence>
<feature type="domain" description="Peptidase M14" evidence="11">
    <location>
        <begin position="26"/>
        <end position="367"/>
    </location>
</feature>
<feature type="active site" description="Proton donor/acceptor" evidence="9">
    <location>
        <position position="337"/>
    </location>
</feature>
<dbReference type="Pfam" id="PF00246">
    <property type="entry name" value="Peptidase_M14"/>
    <property type="match status" value="1"/>
</dbReference>
<keyword evidence="7" id="KW-0862">Zinc</keyword>
<evidence type="ECO:0000313" key="14">
    <source>
        <dbReference type="EMBL" id="CAF3717607.1"/>
    </source>
</evidence>
<reference evidence="13" key="1">
    <citation type="submission" date="2021-02" db="EMBL/GenBank/DDBJ databases">
        <authorList>
            <person name="Nowell W R."/>
        </authorList>
    </citation>
    <scope>NUCLEOTIDE SEQUENCE</scope>
</reference>
<dbReference type="PANTHER" id="PTHR11532:SF93">
    <property type="entry name" value="CARBOXYPEPTIDASE E"/>
    <property type="match status" value="1"/>
</dbReference>
<keyword evidence="5" id="KW-0479">Metal-binding</keyword>
<evidence type="ECO:0000256" key="9">
    <source>
        <dbReference type="PROSITE-ProRule" id="PRU01379"/>
    </source>
</evidence>
<dbReference type="OrthoDB" id="10249045at2759"/>
<comment type="caution">
    <text evidence="13">The sequence shown here is derived from an EMBL/GenBank/DDBJ whole genome shotgun (WGS) entry which is preliminary data.</text>
</comment>
<dbReference type="CDD" id="cd03858">
    <property type="entry name" value="M14_CP_N-E_like"/>
    <property type="match status" value="1"/>
</dbReference>
<evidence type="ECO:0000313" key="16">
    <source>
        <dbReference type="Proteomes" id="UP000663829"/>
    </source>
</evidence>
<keyword evidence="10" id="KW-0732">Signal</keyword>
<evidence type="ECO:0000259" key="11">
    <source>
        <dbReference type="PROSITE" id="PS52035"/>
    </source>
</evidence>
<dbReference type="GO" id="GO:0006518">
    <property type="term" value="P:peptide metabolic process"/>
    <property type="evidence" value="ECO:0007669"/>
    <property type="project" value="TreeGrafter"/>
</dbReference>
<dbReference type="GO" id="GO:0004181">
    <property type="term" value="F:metallocarboxypeptidase activity"/>
    <property type="evidence" value="ECO:0007669"/>
    <property type="project" value="InterPro"/>
</dbReference>
<evidence type="ECO:0000256" key="5">
    <source>
        <dbReference type="ARBA" id="ARBA00022723"/>
    </source>
</evidence>
<evidence type="ECO:0000256" key="10">
    <source>
        <dbReference type="SAM" id="SignalP"/>
    </source>
</evidence>
<keyword evidence="6" id="KW-0378">Hydrolase</keyword>
<dbReference type="PROSITE" id="PS00132">
    <property type="entry name" value="CARBOXYPEPT_ZN_1"/>
    <property type="match status" value="1"/>
</dbReference>
<dbReference type="GO" id="GO:0005615">
    <property type="term" value="C:extracellular space"/>
    <property type="evidence" value="ECO:0007669"/>
    <property type="project" value="TreeGrafter"/>
</dbReference>
<keyword evidence="4" id="KW-0645">Protease</keyword>
<dbReference type="PANTHER" id="PTHR11532">
    <property type="entry name" value="PROTEASE M14 CARBOXYPEPTIDASE"/>
    <property type="match status" value="1"/>
</dbReference>
<evidence type="ECO:0000256" key="2">
    <source>
        <dbReference type="ARBA" id="ARBA00005988"/>
    </source>
</evidence>
<name>A0A814RXV0_9BILA</name>
<evidence type="ECO:0000256" key="8">
    <source>
        <dbReference type="ARBA" id="ARBA00023180"/>
    </source>
</evidence>
<evidence type="ECO:0000256" key="6">
    <source>
        <dbReference type="ARBA" id="ARBA00022801"/>
    </source>
</evidence>